<dbReference type="PANTHER" id="PTHR48081:SF30">
    <property type="entry name" value="ACETYL-HYDROLASE LIPR-RELATED"/>
    <property type="match status" value="1"/>
</dbReference>
<dbReference type="SUPFAM" id="SSF53474">
    <property type="entry name" value="alpha/beta-Hydrolases"/>
    <property type="match status" value="1"/>
</dbReference>
<dbReference type="Gene3D" id="3.40.50.1820">
    <property type="entry name" value="alpha/beta hydrolase"/>
    <property type="match status" value="1"/>
</dbReference>
<dbReference type="GO" id="GO:0004806">
    <property type="term" value="F:triacylglycerol lipase activity"/>
    <property type="evidence" value="ECO:0007669"/>
    <property type="project" value="TreeGrafter"/>
</dbReference>
<proteinExistence type="predicted"/>
<organism evidence="3 4">
    <name type="scientific">Coemansia interrupta</name>
    <dbReference type="NCBI Taxonomy" id="1126814"/>
    <lineage>
        <taxon>Eukaryota</taxon>
        <taxon>Fungi</taxon>
        <taxon>Fungi incertae sedis</taxon>
        <taxon>Zoopagomycota</taxon>
        <taxon>Kickxellomycotina</taxon>
        <taxon>Kickxellomycetes</taxon>
        <taxon>Kickxellales</taxon>
        <taxon>Kickxellaceae</taxon>
        <taxon>Coemansia</taxon>
    </lineage>
</organism>
<sequence length="268" mass="29547">MRSEEVVPNPILRIPGVSNDEFTPEEDEYALQMARQIDLAEFINRPPAAIPSTAFDLYLRLSAELGQRVLVPRYHVAPAHRFPQPIHDVYTAYHHLLRLGFRPANVTLMGVSAGGNIALALLHLLRIQDELHLMPRACVLLAPCTDLALTSDSWRRNRDRCVVPTRPFDSPESLPRLYYGPDDGVAQAVQHPLMSPIRGCLAGLPPVLALIGGDDVFVDDATALVDGIVAAGGSADLAVYPGRNHYSFLRGPAQLRDVYGRMRQFLTS</sequence>
<gene>
    <name evidence="3" type="ORF">GGI15_004286</name>
</gene>
<feature type="domain" description="Alpha/beta hydrolase fold-3" evidence="2">
    <location>
        <begin position="56"/>
        <end position="246"/>
    </location>
</feature>
<evidence type="ECO:0000313" key="4">
    <source>
        <dbReference type="Proteomes" id="UP001140172"/>
    </source>
</evidence>
<evidence type="ECO:0000259" key="2">
    <source>
        <dbReference type="Pfam" id="PF07859"/>
    </source>
</evidence>
<dbReference type="Pfam" id="PF07859">
    <property type="entry name" value="Abhydrolase_3"/>
    <property type="match status" value="1"/>
</dbReference>
<dbReference type="InterPro" id="IPR013094">
    <property type="entry name" value="AB_hydrolase_3"/>
</dbReference>
<dbReference type="AlphaFoldDB" id="A0A9W8H4J8"/>
<dbReference type="InterPro" id="IPR029058">
    <property type="entry name" value="AB_hydrolase_fold"/>
</dbReference>
<evidence type="ECO:0000256" key="1">
    <source>
        <dbReference type="ARBA" id="ARBA00022801"/>
    </source>
</evidence>
<reference evidence="3" key="1">
    <citation type="submission" date="2022-07" db="EMBL/GenBank/DDBJ databases">
        <title>Phylogenomic reconstructions and comparative analyses of Kickxellomycotina fungi.</title>
        <authorList>
            <person name="Reynolds N.K."/>
            <person name="Stajich J.E."/>
            <person name="Barry K."/>
            <person name="Grigoriev I.V."/>
            <person name="Crous P."/>
            <person name="Smith M.E."/>
        </authorList>
    </citation>
    <scope>NUCLEOTIDE SEQUENCE</scope>
    <source>
        <strain evidence="3">BCRC 34489</strain>
    </source>
</reference>
<accession>A0A9W8H4J8</accession>
<comment type="caution">
    <text evidence="3">The sequence shown here is derived from an EMBL/GenBank/DDBJ whole genome shotgun (WGS) entry which is preliminary data.</text>
</comment>
<dbReference type="InterPro" id="IPR050300">
    <property type="entry name" value="GDXG_lipolytic_enzyme"/>
</dbReference>
<protein>
    <recommendedName>
        <fullName evidence="2">Alpha/beta hydrolase fold-3 domain-containing protein</fullName>
    </recommendedName>
</protein>
<name>A0A9W8H4J8_9FUNG</name>
<keyword evidence="4" id="KW-1185">Reference proteome</keyword>
<dbReference type="Proteomes" id="UP001140172">
    <property type="component" value="Unassembled WGS sequence"/>
</dbReference>
<dbReference type="PANTHER" id="PTHR48081">
    <property type="entry name" value="AB HYDROLASE SUPERFAMILY PROTEIN C4A8.06C"/>
    <property type="match status" value="1"/>
</dbReference>
<keyword evidence="1" id="KW-0378">Hydrolase</keyword>
<dbReference type="EMBL" id="JANBUM010000370">
    <property type="protein sequence ID" value="KAJ2778082.1"/>
    <property type="molecule type" value="Genomic_DNA"/>
</dbReference>
<evidence type="ECO:0000313" key="3">
    <source>
        <dbReference type="EMBL" id="KAJ2778082.1"/>
    </source>
</evidence>
<dbReference type="OrthoDB" id="408631at2759"/>